<accession>A0A0F9QTE5</accession>
<protein>
    <submittedName>
        <fullName evidence="1">Uncharacterized protein</fullName>
    </submittedName>
</protein>
<organism evidence="1">
    <name type="scientific">marine sediment metagenome</name>
    <dbReference type="NCBI Taxonomy" id="412755"/>
    <lineage>
        <taxon>unclassified sequences</taxon>
        <taxon>metagenomes</taxon>
        <taxon>ecological metagenomes</taxon>
    </lineage>
</organism>
<dbReference type="EMBL" id="LAZR01001268">
    <property type="protein sequence ID" value="KKN47580.1"/>
    <property type="molecule type" value="Genomic_DNA"/>
</dbReference>
<proteinExistence type="predicted"/>
<comment type="caution">
    <text evidence="1">The sequence shown here is derived from an EMBL/GenBank/DDBJ whole genome shotgun (WGS) entry which is preliminary data.</text>
</comment>
<evidence type="ECO:0000313" key="1">
    <source>
        <dbReference type="EMBL" id="KKN47580.1"/>
    </source>
</evidence>
<sequence length="70" mass="8285">MEQFEKWFKKIMVPRQNKGENIYKGDCEITWRAALKWAQNINKKTTEEYTDSQYGAIKQSIAIDVELRGD</sequence>
<name>A0A0F9QTE5_9ZZZZ</name>
<dbReference type="AlphaFoldDB" id="A0A0F9QTE5"/>
<gene>
    <name evidence="1" type="ORF">LCGC14_0661480</name>
</gene>
<reference evidence="1" key="1">
    <citation type="journal article" date="2015" name="Nature">
        <title>Complex archaea that bridge the gap between prokaryotes and eukaryotes.</title>
        <authorList>
            <person name="Spang A."/>
            <person name="Saw J.H."/>
            <person name="Jorgensen S.L."/>
            <person name="Zaremba-Niedzwiedzka K."/>
            <person name="Martijn J."/>
            <person name="Lind A.E."/>
            <person name="van Eijk R."/>
            <person name="Schleper C."/>
            <person name="Guy L."/>
            <person name="Ettema T.J."/>
        </authorList>
    </citation>
    <scope>NUCLEOTIDE SEQUENCE</scope>
</reference>